<dbReference type="InterPro" id="IPR011711">
    <property type="entry name" value="GntR_C"/>
</dbReference>
<dbReference type="SMART" id="SM00345">
    <property type="entry name" value="HTH_GNTR"/>
    <property type="match status" value="1"/>
</dbReference>
<name>A0A853FVE3_9BURK</name>
<dbReference type="Pfam" id="PF00392">
    <property type="entry name" value="GntR"/>
    <property type="match status" value="1"/>
</dbReference>
<dbReference type="SMART" id="SM00895">
    <property type="entry name" value="FCD"/>
    <property type="match status" value="1"/>
</dbReference>
<dbReference type="Pfam" id="PF07729">
    <property type="entry name" value="FCD"/>
    <property type="match status" value="1"/>
</dbReference>
<evidence type="ECO:0000313" key="6">
    <source>
        <dbReference type="Proteomes" id="UP000559809"/>
    </source>
</evidence>
<evidence type="ECO:0000256" key="2">
    <source>
        <dbReference type="ARBA" id="ARBA00023125"/>
    </source>
</evidence>
<dbReference type="PANTHER" id="PTHR43537">
    <property type="entry name" value="TRANSCRIPTIONAL REGULATOR, GNTR FAMILY"/>
    <property type="match status" value="1"/>
</dbReference>
<dbReference type="PRINTS" id="PR00035">
    <property type="entry name" value="HTHGNTR"/>
</dbReference>
<dbReference type="EMBL" id="JACCEM010000001">
    <property type="protein sequence ID" value="NYT48089.1"/>
    <property type="molecule type" value="Genomic_DNA"/>
</dbReference>
<dbReference type="InterPro" id="IPR036388">
    <property type="entry name" value="WH-like_DNA-bd_sf"/>
</dbReference>
<keyword evidence="1" id="KW-0805">Transcription regulation</keyword>
<keyword evidence="6" id="KW-1185">Reference proteome</keyword>
<dbReference type="SUPFAM" id="SSF46785">
    <property type="entry name" value="Winged helix' DNA-binding domain"/>
    <property type="match status" value="1"/>
</dbReference>
<dbReference type="InterPro" id="IPR036390">
    <property type="entry name" value="WH_DNA-bd_sf"/>
</dbReference>
<keyword evidence="3" id="KW-0804">Transcription</keyword>
<dbReference type="Gene3D" id="1.20.120.530">
    <property type="entry name" value="GntR ligand-binding domain-like"/>
    <property type="match status" value="1"/>
</dbReference>
<comment type="caution">
    <text evidence="5">The sequence shown here is derived from an EMBL/GenBank/DDBJ whole genome shotgun (WGS) entry which is preliminary data.</text>
</comment>
<dbReference type="InterPro" id="IPR008920">
    <property type="entry name" value="TF_FadR/GntR_C"/>
</dbReference>
<evidence type="ECO:0000313" key="5">
    <source>
        <dbReference type="EMBL" id="NYT48089.1"/>
    </source>
</evidence>
<evidence type="ECO:0000259" key="4">
    <source>
        <dbReference type="PROSITE" id="PS50949"/>
    </source>
</evidence>
<keyword evidence="2" id="KW-0238">DNA-binding</keyword>
<accession>A0A853FVE3</accession>
<evidence type="ECO:0000256" key="1">
    <source>
        <dbReference type="ARBA" id="ARBA00023015"/>
    </source>
</evidence>
<sequence length="233" mass="26075">MDRSATTTLTTAMAEQQHTDNHVQSLPEMVYQRLRSGVLKGEFPPGQILRQEELAQRFGASRVPLREAMTRLETEGLLELRPRRGYAVISLEPEEIQEIFALRAIIEGHAGAAAALARTDKDIKAVKALLLKMEKVSISTPEKANAWLELNSAFHDRIFLSAGLRHVSRVALMLRDMVEPYIRIEIGLTMDVAEAQVEHRQIFDALVAGDSERLGHLSKIHCEHTAARLIKAL</sequence>
<dbReference type="GO" id="GO:0003677">
    <property type="term" value="F:DNA binding"/>
    <property type="evidence" value="ECO:0007669"/>
    <property type="project" value="UniProtKB-KW"/>
</dbReference>
<dbReference type="PROSITE" id="PS50949">
    <property type="entry name" value="HTH_GNTR"/>
    <property type="match status" value="1"/>
</dbReference>
<dbReference type="PANTHER" id="PTHR43537:SF24">
    <property type="entry name" value="GLUCONATE OPERON TRANSCRIPTIONAL REPRESSOR"/>
    <property type="match status" value="1"/>
</dbReference>
<dbReference type="SUPFAM" id="SSF48008">
    <property type="entry name" value="GntR ligand-binding domain-like"/>
    <property type="match status" value="1"/>
</dbReference>
<reference evidence="5 6" key="1">
    <citation type="submission" date="2020-07" db="EMBL/GenBank/DDBJ databases">
        <title>Taxonomic revisions and descriptions of new bacterial species based on genomic comparisons in the high-G+C-content subgroup of the family Alcaligenaceae.</title>
        <authorList>
            <person name="Szabo A."/>
            <person name="Felfoldi T."/>
        </authorList>
    </citation>
    <scope>NUCLEOTIDE SEQUENCE [LARGE SCALE GENOMIC DNA]</scope>
    <source>
        <strain evidence="5 6">LMG 24012</strain>
    </source>
</reference>
<evidence type="ECO:0000256" key="3">
    <source>
        <dbReference type="ARBA" id="ARBA00023163"/>
    </source>
</evidence>
<dbReference type="GO" id="GO:0003700">
    <property type="term" value="F:DNA-binding transcription factor activity"/>
    <property type="evidence" value="ECO:0007669"/>
    <property type="project" value="InterPro"/>
</dbReference>
<dbReference type="Proteomes" id="UP000559809">
    <property type="component" value="Unassembled WGS sequence"/>
</dbReference>
<dbReference type="CDD" id="cd07377">
    <property type="entry name" value="WHTH_GntR"/>
    <property type="match status" value="1"/>
</dbReference>
<organism evidence="5 6">
    <name type="scientific">Parapusillimonas granuli</name>
    <dbReference type="NCBI Taxonomy" id="380911"/>
    <lineage>
        <taxon>Bacteria</taxon>
        <taxon>Pseudomonadati</taxon>
        <taxon>Pseudomonadota</taxon>
        <taxon>Betaproteobacteria</taxon>
        <taxon>Burkholderiales</taxon>
        <taxon>Alcaligenaceae</taxon>
        <taxon>Parapusillimonas</taxon>
    </lineage>
</organism>
<protein>
    <submittedName>
        <fullName evidence="5">GntR family transcriptional regulator</fullName>
    </submittedName>
</protein>
<dbReference type="Gene3D" id="1.10.10.10">
    <property type="entry name" value="Winged helix-like DNA-binding domain superfamily/Winged helix DNA-binding domain"/>
    <property type="match status" value="1"/>
</dbReference>
<dbReference type="AlphaFoldDB" id="A0A853FVE3"/>
<feature type="domain" description="HTH gntR-type" evidence="4">
    <location>
        <begin position="24"/>
        <end position="91"/>
    </location>
</feature>
<dbReference type="InterPro" id="IPR000524">
    <property type="entry name" value="Tscrpt_reg_HTH_GntR"/>
</dbReference>
<gene>
    <name evidence="5" type="ORF">H0A72_02085</name>
</gene>
<proteinExistence type="predicted"/>